<dbReference type="InterPro" id="IPR010261">
    <property type="entry name" value="Tir_chaperone"/>
</dbReference>
<reference evidence="1 2" key="1">
    <citation type="submission" date="2024-06" db="EMBL/GenBank/DDBJ databases">
        <title>Sorghum-associated microbial communities from plants grown in Nebraska, USA.</title>
        <authorList>
            <person name="Schachtman D."/>
        </authorList>
    </citation>
    <scope>NUCLEOTIDE SEQUENCE [LARGE SCALE GENOMIC DNA]</scope>
    <source>
        <strain evidence="1 2">2709</strain>
    </source>
</reference>
<dbReference type="Proteomes" id="UP001549320">
    <property type="component" value="Unassembled WGS sequence"/>
</dbReference>
<sequence>MILAEYAASLGQDAPITGNRLSMTVDDVYQLQLLQRADGRVLVRSRLRSLPEPGPARDDVLRLYGLLACGRMLRSSVTCAVDANERGLWLQQLCKAGSPQALDEHIGSFVNELAFWTSAAKTH</sequence>
<dbReference type="SUPFAM" id="SSF69635">
    <property type="entry name" value="Type III secretory system chaperone-like"/>
    <property type="match status" value="1"/>
</dbReference>
<accession>A0ABV2QGF0</accession>
<name>A0ABV2QGF0_9BURK</name>
<gene>
    <name evidence="1" type="ORF">ABIE13_005250</name>
</gene>
<organism evidence="1 2">
    <name type="scientific">Ottowia thiooxydans</name>
    <dbReference type="NCBI Taxonomy" id="219182"/>
    <lineage>
        <taxon>Bacteria</taxon>
        <taxon>Pseudomonadati</taxon>
        <taxon>Pseudomonadota</taxon>
        <taxon>Betaproteobacteria</taxon>
        <taxon>Burkholderiales</taxon>
        <taxon>Comamonadaceae</taxon>
        <taxon>Ottowia</taxon>
    </lineage>
</organism>
<dbReference type="Gene3D" id="3.30.1460.10">
    <property type="match status" value="1"/>
</dbReference>
<dbReference type="Pfam" id="PF05932">
    <property type="entry name" value="CesT"/>
    <property type="match status" value="1"/>
</dbReference>
<protein>
    <recommendedName>
        <fullName evidence="3">Type III secretion chaperone SycN</fullName>
    </recommendedName>
</protein>
<dbReference type="RefSeq" id="WP_354448791.1">
    <property type="nucleotide sequence ID" value="NZ_JBEPSH010000014.1"/>
</dbReference>
<evidence type="ECO:0000313" key="1">
    <source>
        <dbReference type="EMBL" id="MET4580111.1"/>
    </source>
</evidence>
<proteinExistence type="predicted"/>
<dbReference type="EMBL" id="JBEPSH010000014">
    <property type="protein sequence ID" value="MET4580111.1"/>
    <property type="molecule type" value="Genomic_DNA"/>
</dbReference>
<evidence type="ECO:0008006" key="3">
    <source>
        <dbReference type="Google" id="ProtNLM"/>
    </source>
</evidence>
<keyword evidence="2" id="KW-1185">Reference proteome</keyword>
<evidence type="ECO:0000313" key="2">
    <source>
        <dbReference type="Proteomes" id="UP001549320"/>
    </source>
</evidence>
<comment type="caution">
    <text evidence="1">The sequence shown here is derived from an EMBL/GenBank/DDBJ whole genome shotgun (WGS) entry which is preliminary data.</text>
</comment>